<dbReference type="GO" id="GO:0006089">
    <property type="term" value="P:lactate metabolic process"/>
    <property type="evidence" value="ECO:0007669"/>
    <property type="project" value="TreeGrafter"/>
</dbReference>
<evidence type="ECO:0000313" key="8">
    <source>
        <dbReference type="Proteomes" id="UP000032279"/>
    </source>
</evidence>
<dbReference type="PIRSF" id="PIRSF000102">
    <property type="entry name" value="Lac_mal_DH"/>
    <property type="match status" value="1"/>
</dbReference>
<reference evidence="7 8" key="1">
    <citation type="submission" date="2013-08" db="EMBL/GenBank/DDBJ databases">
        <title>Lactobacillus wasatchii sp. WDC04, a late gas producing bacteria isolated from aged chedder cheese.</title>
        <authorList>
            <person name="Oberg C.J."/>
            <person name="Culumber M."/>
            <person name="McMahon D.J."/>
            <person name="Broadbent J.R."/>
            <person name="Oberg T.S."/>
            <person name="Ortaki F."/>
        </authorList>
    </citation>
    <scope>NUCLEOTIDE SEQUENCE [LARGE SCALE GENOMIC DNA]</scope>
    <source>
        <strain evidence="7 8">WDC04</strain>
    </source>
</reference>
<dbReference type="Proteomes" id="UP000032279">
    <property type="component" value="Unassembled WGS sequence"/>
</dbReference>
<dbReference type="PRINTS" id="PR00086">
    <property type="entry name" value="LLDHDRGNASE"/>
</dbReference>
<dbReference type="InterPro" id="IPR022383">
    <property type="entry name" value="Lactate/malate_DH_C"/>
</dbReference>
<dbReference type="SUPFAM" id="SSF51735">
    <property type="entry name" value="NAD(P)-binding Rossmann-fold domains"/>
    <property type="match status" value="1"/>
</dbReference>
<evidence type="ECO:0000256" key="2">
    <source>
        <dbReference type="PIRSR" id="PIRSR000102-1"/>
    </source>
</evidence>
<dbReference type="PATRIC" id="fig|1335616.4.peg.163"/>
<dbReference type="EC" id="1.1.1.27" evidence="7"/>
<dbReference type="STRING" id="1335616.WDC_0163"/>
<dbReference type="Gene3D" id="3.40.50.720">
    <property type="entry name" value="NAD(P)-binding Rossmann-like Domain"/>
    <property type="match status" value="1"/>
</dbReference>
<evidence type="ECO:0000259" key="6">
    <source>
        <dbReference type="Pfam" id="PF02866"/>
    </source>
</evidence>
<dbReference type="RefSeq" id="WP_044009904.1">
    <property type="nucleotide sequence ID" value="NZ_AWTT01000002.1"/>
</dbReference>
<sequence>MRKIGIIGVGHVGATIAYTLVVQGLADQLVLIDESDKKVIGEQYDLLDTMAGLDTVTTIKVQDYAALNDADVLITAFGSNRDESQSNEQIVTQIAAKIESADFTGVLINISDPCDLFTALLQAKTELPVKHVIGTGTLVDTVMMRRAIGLKLDLAPQNIGGYVYGSHGGSTFTAWSTVTVNGRPINEIQGSYGLNFESLMTASNYGGWLALAGKGFTNYAITTCVIKLVRAILSNAHLAVPVSTYSPEFETYIGRPAVVGANGVESLIMASLSELEQGQLKAAASVSKQKIDGLHRN</sequence>
<feature type="binding site" evidence="3">
    <location>
        <position position="33"/>
    </location>
    <ligand>
        <name>NAD(+)</name>
        <dbReference type="ChEBI" id="CHEBI:57540"/>
    </ligand>
</feature>
<feature type="active site" description="Proton acceptor" evidence="2">
    <location>
        <position position="167"/>
    </location>
</feature>
<evidence type="ECO:0000256" key="4">
    <source>
        <dbReference type="RuleBase" id="RU003369"/>
    </source>
</evidence>
<keyword evidence="8" id="KW-1185">Reference proteome</keyword>
<accession>A0A0D1A959</accession>
<dbReference type="PANTHER" id="PTHR43128">
    <property type="entry name" value="L-2-HYDROXYCARBOXYLATE DEHYDROGENASE (NAD(P)(+))"/>
    <property type="match status" value="1"/>
</dbReference>
<dbReference type="GO" id="GO:0004459">
    <property type="term" value="F:L-lactate dehydrogenase (NAD+) activity"/>
    <property type="evidence" value="ECO:0007669"/>
    <property type="project" value="UniProtKB-EC"/>
</dbReference>
<keyword evidence="4 7" id="KW-0560">Oxidoreductase</keyword>
<comment type="caution">
    <text evidence="7">The sequence shown here is derived from an EMBL/GenBank/DDBJ whole genome shotgun (WGS) entry which is preliminary data.</text>
</comment>
<proteinExistence type="inferred from homology"/>
<protein>
    <submittedName>
        <fullName evidence="7">L-lactate dehydrogenase</fullName>
        <ecNumber evidence="7">1.1.1.27</ecNumber>
    </submittedName>
</protein>
<dbReference type="PANTHER" id="PTHR43128:SF31">
    <property type="entry name" value="L-LACTATE DEHYDROGENASE"/>
    <property type="match status" value="1"/>
</dbReference>
<dbReference type="Pfam" id="PF00056">
    <property type="entry name" value="Ldh_1_N"/>
    <property type="match status" value="1"/>
</dbReference>
<feature type="domain" description="Lactate/malate dehydrogenase N-terminal" evidence="5">
    <location>
        <begin position="3"/>
        <end position="134"/>
    </location>
</feature>
<dbReference type="SUPFAM" id="SSF56327">
    <property type="entry name" value="LDH C-terminal domain-like"/>
    <property type="match status" value="1"/>
</dbReference>
<evidence type="ECO:0000313" key="7">
    <source>
        <dbReference type="EMBL" id="KIS04232.1"/>
    </source>
</evidence>
<dbReference type="InterPro" id="IPR001236">
    <property type="entry name" value="Lactate/malate_DH_N"/>
</dbReference>
<comment type="similarity">
    <text evidence="1">Belongs to the LDH/MDH superfamily. LDH family.</text>
</comment>
<feature type="domain" description="Lactate/malate dehydrogenase C-terminal" evidence="6">
    <location>
        <begin position="137"/>
        <end position="292"/>
    </location>
</feature>
<organism evidence="7 8">
    <name type="scientific">Paucilactobacillus wasatchensis</name>
    <dbReference type="NCBI Taxonomy" id="1335616"/>
    <lineage>
        <taxon>Bacteria</taxon>
        <taxon>Bacillati</taxon>
        <taxon>Bacillota</taxon>
        <taxon>Bacilli</taxon>
        <taxon>Lactobacillales</taxon>
        <taxon>Lactobacillaceae</taxon>
        <taxon>Paucilactobacillus</taxon>
    </lineage>
</organism>
<dbReference type="InterPro" id="IPR036291">
    <property type="entry name" value="NAD(P)-bd_dom_sf"/>
</dbReference>
<evidence type="ECO:0000256" key="3">
    <source>
        <dbReference type="PIRSR" id="PIRSR000102-3"/>
    </source>
</evidence>
<gene>
    <name evidence="7" type="primary">ldh1</name>
    <name evidence="7" type="ORF">WDC_0163</name>
</gene>
<evidence type="ECO:0000259" key="5">
    <source>
        <dbReference type="Pfam" id="PF00056"/>
    </source>
</evidence>
<feature type="binding site" evidence="3">
    <location>
        <begin position="8"/>
        <end position="13"/>
    </location>
    <ligand>
        <name>NAD(+)</name>
        <dbReference type="ChEBI" id="CHEBI:57540"/>
    </ligand>
</feature>
<dbReference type="InterPro" id="IPR015955">
    <property type="entry name" value="Lactate_DH/Glyco_Ohase_4_C"/>
</dbReference>
<dbReference type="OrthoDB" id="9802969at2"/>
<dbReference type="EMBL" id="AWTT01000002">
    <property type="protein sequence ID" value="KIS04232.1"/>
    <property type="molecule type" value="Genomic_DNA"/>
</dbReference>
<name>A0A0D1A959_9LACO</name>
<dbReference type="Pfam" id="PF02866">
    <property type="entry name" value="Ldh_1_C"/>
    <property type="match status" value="1"/>
</dbReference>
<evidence type="ECO:0000256" key="1">
    <source>
        <dbReference type="ARBA" id="ARBA00006054"/>
    </source>
</evidence>
<dbReference type="Gene3D" id="3.90.110.10">
    <property type="entry name" value="Lactate dehydrogenase/glycoside hydrolase, family 4, C-terminal"/>
    <property type="match status" value="1"/>
</dbReference>
<dbReference type="InterPro" id="IPR001557">
    <property type="entry name" value="L-lactate/malate_DH"/>
</dbReference>
<dbReference type="AlphaFoldDB" id="A0A0D1A959"/>
<keyword evidence="3" id="KW-0520">NAD</keyword>
<feature type="binding site" evidence="3">
    <location>
        <position position="87"/>
    </location>
    <ligand>
        <name>NAD(+)</name>
        <dbReference type="ChEBI" id="CHEBI:57540"/>
    </ligand>
</feature>